<evidence type="ECO:0000256" key="1">
    <source>
        <dbReference type="SAM" id="Phobius"/>
    </source>
</evidence>
<gene>
    <name evidence="3" type="ORF">DB31_3142</name>
</gene>
<protein>
    <submittedName>
        <fullName evidence="3">Putative fatty acid desaturase</fullName>
    </submittedName>
</protein>
<keyword evidence="1" id="KW-0812">Transmembrane</keyword>
<dbReference type="GO" id="GO:0006629">
    <property type="term" value="P:lipid metabolic process"/>
    <property type="evidence" value="ECO:0007669"/>
    <property type="project" value="InterPro"/>
</dbReference>
<sequence>MRPPQTTSPSLDLPSLAVHALWWAWFPAFVLSWNHLTWTGRAAMLVAGWAVLFWNYAVLHNHMHVPIAKPAALKWGVSRTLGLSCGFPYRGYYLFHFNHHKYNDGPGDWGRRQPGEGAVRYVLRNALQPWFWPWAIVGNVWRAAKTRTQRLELVLDFVVVDGTLLGLVFWEPALGLSLFALWLVGQVSIFWLNLAAHYESDSTRRDSLAVTSTSRFYNFFFFNAGYHQAHHFWPQVPWQHLPTATQELAASARVRPTLQTSLSPINPLWVAKVIRGYSAEPCDRQTESTITSGTPSAVT</sequence>
<feature type="transmembrane region" description="Helical" evidence="1">
    <location>
        <begin position="176"/>
        <end position="196"/>
    </location>
</feature>
<evidence type="ECO:0000313" key="4">
    <source>
        <dbReference type="Proteomes" id="UP000028725"/>
    </source>
</evidence>
<dbReference type="Pfam" id="PF00487">
    <property type="entry name" value="FA_desaturase"/>
    <property type="match status" value="1"/>
</dbReference>
<dbReference type="RefSeq" id="WP_044182443.1">
    <property type="nucleotide sequence ID" value="NZ_JMCB01000002.1"/>
</dbReference>
<feature type="transmembrane region" description="Helical" evidence="1">
    <location>
        <begin position="38"/>
        <end position="59"/>
    </location>
</feature>
<accession>A0A085WTJ9</accession>
<dbReference type="InterPro" id="IPR005804">
    <property type="entry name" value="FA_desaturase_dom"/>
</dbReference>
<dbReference type="OrthoDB" id="634389at2"/>
<dbReference type="STRING" id="394096.DB31_3142"/>
<feature type="domain" description="Fatty acid desaturase" evidence="2">
    <location>
        <begin position="37"/>
        <end position="250"/>
    </location>
</feature>
<evidence type="ECO:0000259" key="2">
    <source>
        <dbReference type="Pfam" id="PF00487"/>
    </source>
</evidence>
<feature type="transmembrane region" description="Helical" evidence="1">
    <location>
        <begin position="151"/>
        <end position="170"/>
    </location>
</feature>
<keyword evidence="1" id="KW-1133">Transmembrane helix</keyword>
<dbReference type="Proteomes" id="UP000028725">
    <property type="component" value="Unassembled WGS sequence"/>
</dbReference>
<dbReference type="AlphaFoldDB" id="A0A085WTJ9"/>
<name>A0A085WTJ9_9BACT</name>
<proteinExistence type="predicted"/>
<dbReference type="EMBL" id="JMCB01000002">
    <property type="protein sequence ID" value="KFE71012.1"/>
    <property type="molecule type" value="Genomic_DNA"/>
</dbReference>
<organism evidence="3 4">
    <name type="scientific">Hyalangium minutum</name>
    <dbReference type="NCBI Taxonomy" id="394096"/>
    <lineage>
        <taxon>Bacteria</taxon>
        <taxon>Pseudomonadati</taxon>
        <taxon>Myxococcota</taxon>
        <taxon>Myxococcia</taxon>
        <taxon>Myxococcales</taxon>
        <taxon>Cystobacterineae</taxon>
        <taxon>Archangiaceae</taxon>
        <taxon>Hyalangium</taxon>
    </lineage>
</organism>
<comment type="caution">
    <text evidence="3">The sequence shown here is derived from an EMBL/GenBank/DDBJ whole genome shotgun (WGS) entry which is preliminary data.</text>
</comment>
<keyword evidence="4" id="KW-1185">Reference proteome</keyword>
<evidence type="ECO:0000313" key="3">
    <source>
        <dbReference type="EMBL" id="KFE71012.1"/>
    </source>
</evidence>
<reference evidence="3 4" key="1">
    <citation type="submission" date="2014-04" db="EMBL/GenBank/DDBJ databases">
        <title>Genome assembly of Hyalangium minutum DSM 14724.</title>
        <authorList>
            <person name="Sharma G."/>
            <person name="Subramanian S."/>
        </authorList>
    </citation>
    <scope>NUCLEOTIDE SEQUENCE [LARGE SCALE GENOMIC DNA]</scope>
    <source>
        <strain evidence="3 4">DSM 14724</strain>
    </source>
</reference>
<keyword evidence="1" id="KW-0472">Membrane</keyword>